<evidence type="ECO:0008006" key="4">
    <source>
        <dbReference type="Google" id="ProtNLM"/>
    </source>
</evidence>
<dbReference type="AlphaFoldDB" id="A0A8I0N1X0"/>
<evidence type="ECO:0000313" key="2">
    <source>
        <dbReference type="EMBL" id="MBE0349255.1"/>
    </source>
</evidence>
<dbReference type="Gene3D" id="3.40.190.10">
    <property type="entry name" value="Periplasmic binding protein-like II"/>
    <property type="match status" value="2"/>
</dbReference>
<comment type="caution">
    <text evidence="2">The sequence shown here is derived from an EMBL/GenBank/DDBJ whole genome shotgun (WGS) entry which is preliminary data.</text>
</comment>
<evidence type="ECO:0000313" key="3">
    <source>
        <dbReference type="Proteomes" id="UP000660708"/>
    </source>
</evidence>
<dbReference type="EMBL" id="AQHF01000034">
    <property type="protein sequence ID" value="MBE0349255.1"/>
    <property type="molecule type" value="Genomic_DNA"/>
</dbReference>
<dbReference type="PANTHER" id="PTHR35936">
    <property type="entry name" value="MEMBRANE-BOUND LYTIC MUREIN TRANSGLYCOSYLASE F"/>
    <property type="match status" value="1"/>
</dbReference>
<comment type="similarity">
    <text evidence="1">Belongs to the bacterial solute-binding protein 3 family.</text>
</comment>
<evidence type="ECO:0000256" key="1">
    <source>
        <dbReference type="ARBA" id="ARBA00010333"/>
    </source>
</evidence>
<keyword evidence="3" id="KW-1185">Reference proteome</keyword>
<protein>
    <recommendedName>
        <fullName evidence="4">Solute-binding protein family 3/N-terminal domain-containing protein</fullName>
    </recommendedName>
</protein>
<sequence length="263" mass="29982">MNVFRYVFIWYCLTLPFDNCATPHKPELAAPIAVTILVDDAYPPYSYQINGELYGIYVDIVKQAARILSKEYSITLRAIPWKRGLSSMASAEAMALMPPYIHIKKRPYIWPYSVPLQEEVVVAFCNKGVTLKKLPHIKPEQAINVGINAGYMILDEDLMEAQKLGLIKLWENKSTNSNIEKLSRGRIDCYVNDRLSTLLGINKTSLASSQLSNGNIIEDKVIMRRTAHIGYLKGFEEKYPHKQHFILQMDNALRQVLQSDTTE</sequence>
<organism evidence="2 3">
    <name type="scientific">Pseudoalteromonas peptidolytica F12-50-A1</name>
    <dbReference type="NCBI Taxonomy" id="1315280"/>
    <lineage>
        <taxon>Bacteria</taxon>
        <taxon>Pseudomonadati</taxon>
        <taxon>Pseudomonadota</taxon>
        <taxon>Gammaproteobacteria</taxon>
        <taxon>Alteromonadales</taxon>
        <taxon>Pseudoalteromonadaceae</taxon>
        <taxon>Pseudoalteromonas</taxon>
    </lineage>
</organism>
<dbReference type="SUPFAM" id="SSF53850">
    <property type="entry name" value="Periplasmic binding protein-like II"/>
    <property type="match status" value="1"/>
</dbReference>
<gene>
    <name evidence="2" type="ORF">PPEP_b1222</name>
</gene>
<dbReference type="RefSeq" id="WP_147390144.1">
    <property type="nucleotide sequence ID" value="NZ_AQHF01000034.1"/>
</dbReference>
<proteinExistence type="inferred from homology"/>
<accession>A0A8I0N1X0</accession>
<dbReference type="PANTHER" id="PTHR35936:SF25">
    <property type="entry name" value="ABC TRANSPORTER SUBSTRATE-BINDING PROTEIN"/>
    <property type="match status" value="1"/>
</dbReference>
<dbReference type="Proteomes" id="UP000660708">
    <property type="component" value="Unassembled WGS sequence"/>
</dbReference>
<reference evidence="2 3" key="1">
    <citation type="submission" date="2015-06" db="EMBL/GenBank/DDBJ databases">
        <title>Genome sequence of Pseudoalteromonas peptidolytica.</title>
        <authorList>
            <person name="Xie B.-B."/>
            <person name="Rong J.-C."/>
            <person name="Qin Q.-L."/>
            <person name="Zhang Y.-Z."/>
        </authorList>
    </citation>
    <scope>NUCLEOTIDE SEQUENCE [LARGE SCALE GENOMIC DNA]</scope>
    <source>
        <strain evidence="2 3">F12-50-A1</strain>
    </source>
</reference>
<name>A0A8I0N1X0_9GAMM</name>